<gene>
    <name evidence="10" type="ORF">V5J35_000950</name>
</gene>
<proteinExistence type="inferred from homology"/>
<dbReference type="InterPro" id="IPR006680">
    <property type="entry name" value="Amidohydro-rel"/>
</dbReference>
<dbReference type="RefSeq" id="WP_354016276.1">
    <property type="nucleotide sequence ID" value="NZ_JBEWTB010000002.1"/>
</dbReference>
<feature type="domain" description="Amidohydrolase-related" evidence="9">
    <location>
        <begin position="57"/>
        <end position="439"/>
    </location>
</feature>
<dbReference type="InterPro" id="IPR011059">
    <property type="entry name" value="Metal-dep_hydrolase_composite"/>
</dbReference>
<dbReference type="Proteomes" id="UP001549366">
    <property type="component" value="Unassembled WGS sequence"/>
</dbReference>
<keyword evidence="8" id="KW-0862">Zinc</keyword>
<evidence type="ECO:0000256" key="6">
    <source>
        <dbReference type="ARBA" id="ARBA00022723"/>
    </source>
</evidence>
<dbReference type="EMBL" id="JBEWTB010000002">
    <property type="protein sequence ID" value="MET4755758.1"/>
    <property type="molecule type" value="Genomic_DNA"/>
</dbReference>
<comment type="caution">
    <text evidence="10">The sequence shown here is derived from an EMBL/GenBank/DDBJ whole genome shotgun (WGS) entry which is preliminary data.</text>
</comment>
<keyword evidence="11" id="KW-1185">Reference proteome</keyword>
<dbReference type="GO" id="GO:0004038">
    <property type="term" value="F:allantoinase activity"/>
    <property type="evidence" value="ECO:0007669"/>
    <property type="project" value="UniProtKB-EC"/>
</dbReference>
<reference evidence="10 11" key="1">
    <citation type="submission" date="2024-06" db="EMBL/GenBank/DDBJ databases">
        <title>Genomic Encyclopedia of Type Strains, Phase V (KMG-V): Genome sequencing to study the core and pangenomes of soil and plant-associated prokaryotes.</title>
        <authorList>
            <person name="Whitman W."/>
        </authorList>
    </citation>
    <scope>NUCLEOTIDE SEQUENCE [LARGE SCALE GENOMIC DNA]</scope>
    <source>
        <strain evidence="10 11">NE40</strain>
    </source>
</reference>
<organism evidence="10 11">
    <name type="scientific">Endozoicomonas lisbonensis</name>
    <dbReference type="NCBI Taxonomy" id="3120522"/>
    <lineage>
        <taxon>Bacteria</taxon>
        <taxon>Pseudomonadati</taxon>
        <taxon>Pseudomonadota</taxon>
        <taxon>Gammaproteobacteria</taxon>
        <taxon>Oceanospirillales</taxon>
        <taxon>Endozoicomonadaceae</taxon>
        <taxon>Endozoicomonas</taxon>
    </lineage>
</organism>
<dbReference type="InterPro" id="IPR017593">
    <property type="entry name" value="Allantoinase"/>
</dbReference>
<name>A0ABV2SFN9_9GAMM</name>
<keyword evidence="6" id="KW-0479">Metal-binding</keyword>
<comment type="pathway">
    <text evidence="2">Nitrogen metabolism; (S)-allantoin degradation; allantoate from (S)-allantoin: step 1/1.</text>
</comment>
<keyword evidence="7 10" id="KW-0378">Hydrolase</keyword>
<dbReference type="SUPFAM" id="SSF51556">
    <property type="entry name" value="Metallo-dependent hydrolases"/>
    <property type="match status" value="1"/>
</dbReference>
<dbReference type="SUPFAM" id="SSF51338">
    <property type="entry name" value="Composite domain of metallo-dependent hydrolases"/>
    <property type="match status" value="1"/>
</dbReference>
<dbReference type="EC" id="3.5.2.5" evidence="5"/>
<evidence type="ECO:0000313" key="10">
    <source>
        <dbReference type="EMBL" id="MET4755758.1"/>
    </source>
</evidence>
<dbReference type="InterPro" id="IPR050138">
    <property type="entry name" value="DHOase/Allantoinase_Hydrolase"/>
</dbReference>
<dbReference type="NCBIfam" id="TIGR03178">
    <property type="entry name" value="allantoinase"/>
    <property type="match status" value="1"/>
</dbReference>
<comment type="subunit">
    <text evidence="4">Homotetramer.</text>
</comment>
<evidence type="ECO:0000259" key="9">
    <source>
        <dbReference type="Pfam" id="PF01979"/>
    </source>
</evidence>
<dbReference type="InterPro" id="IPR032466">
    <property type="entry name" value="Metal_Hydrolase"/>
</dbReference>
<evidence type="ECO:0000256" key="1">
    <source>
        <dbReference type="ARBA" id="ARBA00001947"/>
    </source>
</evidence>
<dbReference type="PANTHER" id="PTHR43668:SF2">
    <property type="entry name" value="ALLANTOINASE"/>
    <property type="match status" value="1"/>
</dbReference>
<evidence type="ECO:0000256" key="4">
    <source>
        <dbReference type="ARBA" id="ARBA00011881"/>
    </source>
</evidence>
<comment type="cofactor">
    <cofactor evidence="1">
        <name>Zn(2+)</name>
        <dbReference type="ChEBI" id="CHEBI:29105"/>
    </cofactor>
</comment>
<evidence type="ECO:0000256" key="3">
    <source>
        <dbReference type="ARBA" id="ARBA00010368"/>
    </source>
</evidence>
<sequence>MKNNDKLMDRVITGGRLVLESGVIEGNLAIKDGKIAAITAPDVQLPAKEETNANDLMVFPGVVDPHVHFKEPGPGQSREDFGSGTRQAAAGGVTTTVEMPLSQPLVTSRDAFAHKYEVAKPQVVTDYALWGLLPADELERVKELVECGCVAFKTFLSTDPDAPKLTDYRLLEAMKEVNKYRRFIGFHAENADIIDSTAEAMQKAGINGGLAHLQSRPDIAEIEAISRIALFAEETGCDIHICHLSSARARDVIQHARSRGVSMTVETLPSYLVLDDSDLQRCGVFGKCNPPIRSLENQATLWDMVLKGEIDMLGSDHCPYTDDDRLKHDGDIWSVPPGLPGIELMLPLMLDAAINQRGMKPERLAQLMSSNPARRFGLGRRKGAIQVGLDADFALADLDHQWVYEGKYSLGKQKSSLTPWEGKKIKGQVLETIVRGQTVFRNGKIIAEPGSGELIQPDFEK</sequence>
<dbReference type="Gene3D" id="2.30.40.10">
    <property type="entry name" value="Urease, subunit C, domain 1"/>
    <property type="match status" value="1"/>
</dbReference>
<dbReference type="Gene3D" id="3.20.20.140">
    <property type="entry name" value="Metal-dependent hydrolases"/>
    <property type="match status" value="1"/>
</dbReference>
<dbReference type="Pfam" id="PF01979">
    <property type="entry name" value="Amidohydro_1"/>
    <property type="match status" value="1"/>
</dbReference>
<evidence type="ECO:0000313" key="11">
    <source>
        <dbReference type="Proteomes" id="UP001549366"/>
    </source>
</evidence>
<accession>A0ABV2SFN9</accession>
<protein>
    <recommendedName>
        <fullName evidence="5">allantoinase</fullName>
        <ecNumber evidence="5">3.5.2.5</ecNumber>
    </recommendedName>
</protein>
<comment type="similarity">
    <text evidence="3">Belongs to the metallo-dependent hydrolases superfamily. Allantoinase family.</text>
</comment>
<evidence type="ECO:0000256" key="5">
    <source>
        <dbReference type="ARBA" id="ARBA00012863"/>
    </source>
</evidence>
<evidence type="ECO:0000256" key="7">
    <source>
        <dbReference type="ARBA" id="ARBA00022801"/>
    </source>
</evidence>
<evidence type="ECO:0000256" key="8">
    <source>
        <dbReference type="ARBA" id="ARBA00022833"/>
    </source>
</evidence>
<dbReference type="PANTHER" id="PTHR43668">
    <property type="entry name" value="ALLANTOINASE"/>
    <property type="match status" value="1"/>
</dbReference>
<evidence type="ECO:0000256" key="2">
    <source>
        <dbReference type="ARBA" id="ARBA00004968"/>
    </source>
</evidence>